<gene>
    <name evidence="1" type="ORF">GRH90_18930</name>
</gene>
<protein>
    <submittedName>
        <fullName evidence="1">Uncharacterized protein</fullName>
    </submittedName>
</protein>
<reference evidence="1 2" key="2">
    <citation type="submission" date="2020-02" db="EMBL/GenBank/DDBJ databases">
        <title>The new genus of Enterobacteriales.</title>
        <authorList>
            <person name="Kim I.S."/>
        </authorList>
    </citation>
    <scope>NUCLEOTIDE SEQUENCE [LARGE SCALE GENOMIC DNA]</scope>
    <source>
        <strain evidence="1 2">SAP-6</strain>
    </source>
</reference>
<dbReference type="EMBL" id="WUBS01000014">
    <property type="protein sequence ID" value="NDL64814.1"/>
    <property type="molecule type" value="Genomic_DNA"/>
</dbReference>
<proteinExistence type="predicted"/>
<dbReference type="Proteomes" id="UP000461443">
    <property type="component" value="Unassembled WGS sequence"/>
</dbReference>
<name>A0A845SPF2_9GAMM</name>
<evidence type="ECO:0000313" key="2">
    <source>
        <dbReference type="Proteomes" id="UP000461443"/>
    </source>
</evidence>
<dbReference type="AlphaFoldDB" id="A0A845SPF2"/>
<reference evidence="1 2" key="1">
    <citation type="submission" date="2019-12" db="EMBL/GenBank/DDBJ databases">
        <authorList>
            <person name="Lee S.D."/>
        </authorList>
    </citation>
    <scope>NUCLEOTIDE SEQUENCE [LARGE SCALE GENOMIC DNA]</scope>
    <source>
        <strain evidence="1 2">SAP-6</strain>
    </source>
</reference>
<dbReference type="RefSeq" id="WP_162367520.1">
    <property type="nucleotide sequence ID" value="NZ_WUBS01000014.1"/>
</dbReference>
<accession>A0A845SPF2</accession>
<organism evidence="1 2">
    <name type="scientific">Acerihabitans arboris</name>
    <dbReference type="NCBI Taxonomy" id="2691583"/>
    <lineage>
        <taxon>Bacteria</taxon>
        <taxon>Pseudomonadati</taxon>
        <taxon>Pseudomonadota</taxon>
        <taxon>Gammaproteobacteria</taxon>
        <taxon>Enterobacterales</taxon>
        <taxon>Pectobacteriaceae</taxon>
        <taxon>Acerihabitans</taxon>
    </lineage>
</organism>
<keyword evidence="2" id="KW-1185">Reference proteome</keyword>
<sequence length="171" mass="19545">MSYYKYTTSTVLGVWDEVERLEAEFKSNCSMFCDLFGGKPVYKYDVTRVSFYGISFDERPYQDPGLWTKGEAKSRYACWPRKKVPAPLKEQSRALFELWLDEMPNGYVDRDLLNKAMGLDWGMLIITGYAMFRHEDAIYLQTDAKPEKGAGASEILGSDFDLARAAVRKAA</sequence>
<evidence type="ECO:0000313" key="1">
    <source>
        <dbReference type="EMBL" id="NDL64814.1"/>
    </source>
</evidence>
<comment type="caution">
    <text evidence="1">The sequence shown here is derived from an EMBL/GenBank/DDBJ whole genome shotgun (WGS) entry which is preliminary data.</text>
</comment>